<dbReference type="RefSeq" id="WP_336584996.1">
    <property type="nucleotide sequence ID" value="NZ_JBBAXC010000001.1"/>
</dbReference>
<dbReference type="PRINTS" id="PR00132">
    <property type="entry name" value="GLHYDRLASE2"/>
</dbReference>
<dbReference type="Pfam" id="PF00703">
    <property type="entry name" value="Glyco_hydro_2"/>
    <property type="match status" value="1"/>
</dbReference>
<evidence type="ECO:0000256" key="1">
    <source>
        <dbReference type="ARBA" id="ARBA00007401"/>
    </source>
</evidence>
<dbReference type="Pfam" id="PF02836">
    <property type="entry name" value="Glyco_hydro_2_C"/>
    <property type="match status" value="1"/>
</dbReference>
<dbReference type="InterPro" id="IPR006104">
    <property type="entry name" value="Glyco_hydro_2_N"/>
</dbReference>
<dbReference type="SUPFAM" id="SSF49785">
    <property type="entry name" value="Galactose-binding domain-like"/>
    <property type="match status" value="1"/>
</dbReference>
<dbReference type="Proteomes" id="UP001312865">
    <property type="component" value="Unassembled WGS sequence"/>
</dbReference>
<dbReference type="EMBL" id="JBBAXC010000001">
    <property type="protein sequence ID" value="MEI5905580.1"/>
    <property type="molecule type" value="Genomic_DNA"/>
</dbReference>
<dbReference type="PANTHER" id="PTHR42732:SF1">
    <property type="entry name" value="BETA-MANNOSIDASE"/>
    <property type="match status" value="1"/>
</dbReference>
<sequence>MHLDTTLLFKEVNNENVPFQNGNVLPSFDPQKRLSVSLGGNWKKKRFQADHEQTMEERTKNWIEKVEKEGQGITGLHYDDEQLITHSIPLPENKMTGEASTNGVETYEDGVWYRRKFKVPSDWTSKQIALKAYAISYIADIWVNGQYVGVHEGGYTPFSFNITNFVQLGEENVIVIRVDNPPWGSRNDIIPATVGTDFFNYTGIIHDLFIEATPAIQISRCDIVPVDTTGQVRLKLVVENRSELPEKVMVKVNLYEGDQESPQFLQSPYAEDIIGEKRTYSGRGEQEVQVDANDLSIWTTTIQIDDPKLWEVRNPNLYVCGVELVQGEDTVDRFFSQFGIRTVATEGTKITLNNEPIFLVGLARHEEWPNFGRTATFDRIVTDLLQMRDLSINFVRTSHYPNHIYTYIILDRLGLTAKCEIPLWQFEREHYEAEETRLHAQQMWREMILSNFNRPSIILWSTQNESVEVALRKRHNERLVNDLRGKYNDGRLITQSAAADQPGYWDESMEPLDVAGWTMYFGVFHGSTPYEGTKQFLENAHKAWPNKPILNTEYGYWSREDGGEEEKQVYIYSETQRALLEKATVSPDGQVNEEGYLAGINYWSVYDWYINHNEFYQTMGLFQMDRKTTKPVFELLKRDYRKLTNLT</sequence>
<dbReference type="InterPro" id="IPR006103">
    <property type="entry name" value="Glyco_hydro_2_cat"/>
</dbReference>
<evidence type="ECO:0000256" key="2">
    <source>
        <dbReference type="ARBA" id="ARBA00022801"/>
    </source>
</evidence>
<dbReference type="InterPro" id="IPR036156">
    <property type="entry name" value="Beta-gal/glucu_dom_sf"/>
</dbReference>
<dbReference type="InterPro" id="IPR006102">
    <property type="entry name" value="Ig-like_GH2"/>
</dbReference>
<dbReference type="InterPro" id="IPR017853">
    <property type="entry name" value="GH"/>
</dbReference>
<protein>
    <submittedName>
        <fullName evidence="7">Glycoside hydrolase family 2 TIM barrel-domain containing protein</fullName>
    </submittedName>
</protein>
<evidence type="ECO:0000313" key="7">
    <source>
        <dbReference type="EMBL" id="MEI5905580.1"/>
    </source>
</evidence>
<gene>
    <name evidence="7" type="ORF">WAK64_00685</name>
</gene>
<dbReference type="InterPro" id="IPR008979">
    <property type="entry name" value="Galactose-bd-like_sf"/>
</dbReference>
<dbReference type="SUPFAM" id="SSF49303">
    <property type="entry name" value="beta-Galactosidase/glucuronidase domain"/>
    <property type="match status" value="1"/>
</dbReference>
<organism evidence="7 8">
    <name type="scientific">Bacillus spongiae</name>
    <dbReference type="NCBI Taxonomy" id="2683610"/>
    <lineage>
        <taxon>Bacteria</taxon>
        <taxon>Bacillati</taxon>
        <taxon>Bacillota</taxon>
        <taxon>Bacilli</taxon>
        <taxon>Bacillales</taxon>
        <taxon>Bacillaceae</taxon>
        <taxon>Bacillus</taxon>
    </lineage>
</organism>
<dbReference type="InterPro" id="IPR006101">
    <property type="entry name" value="Glyco_hydro_2"/>
</dbReference>
<evidence type="ECO:0000256" key="3">
    <source>
        <dbReference type="ARBA" id="ARBA00023295"/>
    </source>
</evidence>
<feature type="domain" description="Glycoside hydrolase family 2 catalytic" evidence="5">
    <location>
        <begin position="344"/>
        <end position="643"/>
    </location>
</feature>
<dbReference type="GO" id="GO:0016787">
    <property type="term" value="F:hydrolase activity"/>
    <property type="evidence" value="ECO:0007669"/>
    <property type="project" value="UniProtKB-KW"/>
</dbReference>
<evidence type="ECO:0000259" key="4">
    <source>
        <dbReference type="Pfam" id="PF00703"/>
    </source>
</evidence>
<comment type="similarity">
    <text evidence="1">Belongs to the glycosyl hydrolase 2 family.</text>
</comment>
<keyword evidence="3" id="KW-0326">Glycosidase</keyword>
<dbReference type="InterPro" id="IPR013783">
    <property type="entry name" value="Ig-like_fold"/>
</dbReference>
<keyword evidence="8" id="KW-1185">Reference proteome</keyword>
<dbReference type="Gene3D" id="2.60.120.260">
    <property type="entry name" value="Galactose-binding domain-like"/>
    <property type="match status" value="1"/>
</dbReference>
<dbReference type="InterPro" id="IPR051913">
    <property type="entry name" value="GH2_Domain-Containing"/>
</dbReference>
<proteinExistence type="inferred from homology"/>
<dbReference type="Gene3D" id="2.60.40.10">
    <property type="entry name" value="Immunoglobulins"/>
    <property type="match status" value="1"/>
</dbReference>
<evidence type="ECO:0000259" key="5">
    <source>
        <dbReference type="Pfam" id="PF02836"/>
    </source>
</evidence>
<dbReference type="SUPFAM" id="SSF51445">
    <property type="entry name" value="(Trans)glycosidases"/>
    <property type="match status" value="1"/>
</dbReference>
<evidence type="ECO:0000259" key="6">
    <source>
        <dbReference type="Pfam" id="PF02837"/>
    </source>
</evidence>
<reference evidence="7 8" key="1">
    <citation type="journal article" date="2018" name="J. Microbiol.">
        <title>Bacillus spongiae sp. nov., isolated from sponge of Jeju Island.</title>
        <authorList>
            <person name="Lee G.E."/>
            <person name="Im W.T."/>
            <person name="Park J.S."/>
        </authorList>
    </citation>
    <scope>NUCLEOTIDE SEQUENCE [LARGE SCALE GENOMIC DNA]</scope>
    <source>
        <strain evidence="7 8">135PIL107-10</strain>
    </source>
</reference>
<dbReference type="Gene3D" id="3.20.20.80">
    <property type="entry name" value="Glycosidases"/>
    <property type="match status" value="1"/>
</dbReference>
<accession>A0ABU8H8I3</accession>
<comment type="caution">
    <text evidence="7">The sequence shown here is derived from an EMBL/GenBank/DDBJ whole genome shotgun (WGS) entry which is preliminary data.</text>
</comment>
<dbReference type="Pfam" id="PF02837">
    <property type="entry name" value="Glyco_hydro_2_N"/>
    <property type="match status" value="1"/>
</dbReference>
<name>A0ABU8H8I3_9BACI</name>
<evidence type="ECO:0000313" key="8">
    <source>
        <dbReference type="Proteomes" id="UP001312865"/>
    </source>
</evidence>
<dbReference type="PANTHER" id="PTHR42732">
    <property type="entry name" value="BETA-GALACTOSIDASE"/>
    <property type="match status" value="1"/>
</dbReference>
<keyword evidence="2 7" id="KW-0378">Hydrolase</keyword>
<feature type="domain" description="Glycosyl hydrolases family 2 sugar binding" evidence="6">
    <location>
        <begin position="37"/>
        <end position="213"/>
    </location>
</feature>
<feature type="domain" description="Glycoside hydrolase family 2 immunoglobulin-like beta-sandwich" evidence="4">
    <location>
        <begin position="227"/>
        <end position="341"/>
    </location>
</feature>